<feature type="compositionally biased region" description="Polar residues" evidence="1">
    <location>
        <begin position="16"/>
        <end position="25"/>
    </location>
</feature>
<accession>A0A922HT06</accession>
<comment type="caution">
    <text evidence="2">The sequence shown here is derived from an EMBL/GenBank/DDBJ whole genome shotgun (WGS) entry which is preliminary data.</text>
</comment>
<evidence type="ECO:0000313" key="2">
    <source>
        <dbReference type="EMBL" id="KAH9501026.1"/>
    </source>
</evidence>
<feature type="region of interest" description="Disordered" evidence="1">
    <location>
        <begin position="1"/>
        <end position="25"/>
    </location>
</feature>
<reference evidence="2" key="2">
    <citation type="journal article" date="2022" name="Res Sq">
        <title>Comparative Genomics Reveals Insights into the Divergent Evolution of Astigmatic Mites and Household Pest Adaptations.</title>
        <authorList>
            <person name="Xiong Q."/>
            <person name="Wan A.T.-Y."/>
            <person name="Liu X.-Y."/>
            <person name="Fung C.S.-H."/>
            <person name="Xiao X."/>
            <person name="Malainual N."/>
            <person name="Hou J."/>
            <person name="Wang L."/>
            <person name="Wang M."/>
            <person name="Yang K."/>
            <person name="Cui Y."/>
            <person name="Leung E."/>
            <person name="Nong W."/>
            <person name="Shin S.-K."/>
            <person name="Au S."/>
            <person name="Jeong K.Y."/>
            <person name="Chew F.T."/>
            <person name="Hui J."/>
            <person name="Leung T.F."/>
            <person name="Tungtrongchitr A."/>
            <person name="Zhong N."/>
            <person name="Liu Z."/>
            <person name="Tsui S."/>
        </authorList>
    </citation>
    <scope>NUCLEOTIDE SEQUENCE</scope>
    <source>
        <strain evidence="2">Derf</strain>
        <tissue evidence="2">Whole organism</tissue>
    </source>
</reference>
<dbReference type="EMBL" id="ASGP02000006">
    <property type="protein sequence ID" value="KAH9501026.1"/>
    <property type="molecule type" value="Genomic_DNA"/>
</dbReference>
<proteinExistence type="predicted"/>
<name>A0A922HT06_DERFA</name>
<protein>
    <submittedName>
        <fullName evidence="2">Uncharacterized protein</fullName>
    </submittedName>
</protein>
<evidence type="ECO:0000313" key="3">
    <source>
        <dbReference type="Proteomes" id="UP000790347"/>
    </source>
</evidence>
<dbReference type="Proteomes" id="UP000790347">
    <property type="component" value="Unassembled WGS sequence"/>
</dbReference>
<keyword evidence="3" id="KW-1185">Reference proteome</keyword>
<dbReference type="AlphaFoldDB" id="A0A922HT06"/>
<feature type="compositionally biased region" description="Low complexity" evidence="1">
    <location>
        <begin position="1"/>
        <end position="15"/>
    </location>
</feature>
<gene>
    <name evidence="2" type="ORF">DERF_011897</name>
</gene>
<sequence length="74" mass="8814">MRTPNQQQQQQQRQQNTITRPNNHNLKLDNSILSIDGNLPGRLLTYPNRIPKKNCHNMSWSLLNLIYEFKNKKK</sequence>
<reference evidence="2" key="1">
    <citation type="submission" date="2013-05" db="EMBL/GenBank/DDBJ databases">
        <authorList>
            <person name="Yim A.K.Y."/>
            <person name="Chan T.F."/>
            <person name="Ji K.M."/>
            <person name="Liu X.Y."/>
            <person name="Zhou J.W."/>
            <person name="Li R.Q."/>
            <person name="Yang K.Y."/>
            <person name="Li J."/>
            <person name="Li M."/>
            <person name="Law P.T.W."/>
            <person name="Wu Y.L."/>
            <person name="Cai Z.L."/>
            <person name="Qin H."/>
            <person name="Bao Y."/>
            <person name="Leung R.K.K."/>
            <person name="Ng P.K.S."/>
            <person name="Zou J."/>
            <person name="Zhong X.J."/>
            <person name="Ran P.X."/>
            <person name="Zhong N.S."/>
            <person name="Liu Z.G."/>
            <person name="Tsui S.K.W."/>
        </authorList>
    </citation>
    <scope>NUCLEOTIDE SEQUENCE</scope>
    <source>
        <strain evidence="2">Derf</strain>
        <tissue evidence="2">Whole organism</tissue>
    </source>
</reference>
<evidence type="ECO:0000256" key="1">
    <source>
        <dbReference type="SAM" id="MobiDB-lite"/>
    </source>
</evidence>
<organism evidence="2 3">
    <name type="scientific">Dermatophagoides farinae</name>
    <name type="common">American house dust mite</name>
    <dbReference type="NCBI Taxonomy" id="6954"/>
    <lineage>
        <taxon>Eukaryota</taxon>
        <taxon>Metazoa</taxon>
        <taxon>Ecdysozoa</taxon>
        <taxon>Arthropoda</taxon>
        <taxon>Chelicerata</taxon>
        <taxon>Arachnida</taxon>
        <taxon>Acari</taxon>
        <taxon>Acariformes</taxon>
        <taxon>Sarcoptiformes</taxon>
        <taxon>Astigmata</taxon>
        <taxon>Psoroptidia</taxon>
        <taxon>Analgoidea</taxon>
        <taxon>Pyroglyphidae</taxon>
        <taxon>Dermatophagoidinae</taxon>
        <taxon>Dermatophagoides</taxon>
    </lineage>
</organism>